<gene>
    <name evidence="2" type="ORF">NSCI0253_LOCUS21242</name>
</gene>
<name>A0A7S1F608_NOCSC</name>
<accession>A0A7S1F608</accession>
<evidence type="ECO:0000256" key="1">
    <source>
        <dbReference type="SAM" id="MobiDB-lite"/>
    </source>
</evidence>
<organism evidence="2">
    <name type="scientific">Noctiluca scintillans</name>
    <name type="common">Sea sparkle</name>
    <name type="synonym">Red tide dinoflagellate</name>
    <dbReference type="NCBI Taxonomy" id="2966"/>
    <lineage>
        <taxon>Eukaryota</taxon>
        <taxon>Sar</taxon>
        <taxon>Alveolata</taxon>
        <taxon>Dinophyceae</taxon>
        <taxon>Noctilucales</taxon>
        <taxon>Noctilucaceae</taxon>
        <taxon>Noctiluca</taxon>
    </lineage>
</organism>
<proteinExistence type="predicted"/>
<dbReference type="EMBL" id="HBFQ01030128">
    <property type="protein sequence ID" value="CAD8846892.1"/>
    <property type="molecule type" value="Transcribed_RNA"/>
</dbReference>
<evidence type="ECO:0000313" key="2">
    <source>
        <dbReference type="EMBL" id="CAD8846892.1"/>
    </source>
</evidence>
<protein>
    <submittedName>
        <fullName evidence="2">Uncharacterized protein</fullName>
    </submittedName>
</protein>
<dbReference type="AlphaFoldDB" id="A0A7S1F608"/>
<feature type="region of interest" description="Disordered" evidence="1">
    <location>
        <begin position="61"/>
        <end position="119"/>
    </location>
</feature>
<reference evidence="2" key="1">
    <citation type="submission" date="2021-01" db="EMBL/GenBank/DDBJ databases">
        <authorList>
            <person name="Corre E."/>
            <person name="Pelletier E."/>
            <person name="Niang G."/>
            <person name="Scheremetjew M."/>
            <person name="Finn R."/>
            <person name="Kale V."/>
            <person name="Holt S."/>
            <person name="Cochrane G."/>
            <person name="Meng A."/>
            <person name="Brown T."/>
            <person name="Cohen L."/>
        </authorList>
    </citation>
    <scope>NUCLEOTIDE SEQUENCE</scope>
</reference>
<sequence length="369" mass="39511">MEHSTFMPLPCDGVMRSEVETVGSLARGCSDPSHDQGDSWCKGGDPGDLGEVARLPQQTCGSDRRAAFGPQAGIATHGATDDFSETRSRRHRIGTEELSEPCVLSDPRHRVSDEESSQPFGHSDARVVKCLDMAVASACMEVSSKLAQVQWRLAGCDQQTEVPWARNAAPEFVSSTGTQGRCLVADATLQLSIDALGKLSDQVSSLQTRVLELASRPVAEVAGMRSARLGAVTPPQSRSSAADPVLCATKVDDVALQCLRQLDAAAKAPLNTSNTLWVELSPQRTSWDRLGFFDMSYAPSAARSVIASLVTSRRGSSSVHDDGHVVKTHVQPSVLEQKRLFQPSVVGFCMLACSGLNCILALQRLSIHA</sequence>